<dbReference type="SMART" id="SM00342">
    <property type="entry name" value="HTH_ARAC"/>
    <property type="match status" value="1"/>
</dbReference>
<dbReference type="GO" id="GO:0003700">
    <property type="term" value="F:DNA-binding transcription factor activity"/>
    <property type="evidence" value="ECO:0007669"/>
    <property type="project" value="InterPro"/>
</dbReference>
<dbReference type="SUPFAM" id="SSF46689">
    <property type="entry name" value="Homeodomain-like"/>
    <property type="match status" value="1"/>
</dbReference>
<accession>A0A551YKU9</accession>
<evidence type="ECO:0000256" key="2">
    <source>
        <dbReference type="ARBA" id="ARBA00023125"/>
    </source>
</evidence>
<evidence type="ECO:0000313" key="5">
    <source>
        <dbReference type="EMBL" id="TRT61556.1"/>
    </source>
</evidence>
<proteinExistence type="predicted"/>
<dbReference type="Proteomes" id="UP000316443">
    <property type="component" value="Unassembled WGS sequence"/>
</dbReference>
<keyword evidence="1" id="KW-0805">Transcription regulation</keyword>
<dbReference type="Pfam" id="PF12625">
    <property type="entry name" value="Arabinose_bd"/>
    <property type="match status" value="1"/>
</dbReference>
<dbReference type="InterPro" id="IPR018060">
    <property type="entry name" value="HTH_AraC"/>
</dbReference>
<protein>
    <submittedName>
        <fullName evidence="5">AraC family transcriptional regulator</fullName>
    </submittedName>
</protein>
<name>A0A551YKU9_MICAE</name>
<dbReference type="EMBL" id="SFCA01000029">
    <property type="protein sequence ID" value="TRT61556.1"/>
    <property type="molecule type" value="Genomic_DNA"/>
</dbReference>
<dbReference type="Gene3D" id="1.10.10.60">
    <property type="entry name" value="Homeodomain-like"/>
    <property type="match status" value="1"/>
</dbReference>
<dbReference type="GO" id="GO:0005829">
    <property type="term" value="C:cytosol"/>
    <property type="evidence" value="ECO:0007669"/>
    <property type="project" value="TreeGrafter"/>
</dbReference>
<gene>
    <name evidence="5" type="ORF">EWV85_02525</name>
</gene>
<sequence>MKYIPLLRVNTLLPFVTFLHRIGSPTEKLLEEVKLPLFALDHPESLIPRHQAFSLIEKAAHREGIDNLGLLVGKATSIADLGTFGRIICQSLTVYDAFNTVKNIINANNSGEIFWIKEQEKTAYFCQRYLHNHEVNCHYAAQFASRLMIELVSIALGKLWQPPKIYLQGERGCDLKDESLSRTKIRAGMGFTAIVFPRSFLSLPLKFPVALDNKPSQKDRENLYSSSPVQNISGSLKQVITPLLPNGYPDINLAKEITGMSVRTLQRRLGEEGLTYTQVVEKIRFEQAVLWLQEPQIKLIDIAMELGYSDPAHFTRAFKRWTGLSPRDFRRQKLANYQSDTPHFKM</sequence>
<keyword evidence="2" id="KW-0238">DNA-binding</keyword>
<evidence type="ECO:0000256" key="3">
    <source>
        <dbReference type="ARBA" id="ARBA00023163"/>
    </source>
</evidence>
<dbReference type="InterPro" id="IPR009057">
    <property type="entry name" value="Homeodomain-like_sf"/>
</dbReference>
<feature type="domain" description="HTH araC/xylS-type" evidence="4">
    <location>
        <begin position="234"/>
        <end position="332"/>
    </location>
</feature>
<reference evidence="5 6" key="1">
    <citation type="submission" date="2019-01" db="EMBL/GenBank/DDBJ databases">
        <title>Coherence of Microcystis species and biogeography revealed through population genomics.</title>
        <authorList>
            <person name="Perez-Carrascal O.M."/>
            <person name="Terrat Y."/>
            <person name="Giani A."/>
            <person name="Fortin N."/>
            <person name="Tromas N."/>
            <person name="Shapiro B.J."/>
        </authorList>
    </citation>
    <scope>NUCLEOTIDE SEQUENCE [LARGE SCALE GENOMIC DNA]</scope>
    <source>
        <strain evidence="5">Ma_QC_C_20070703_M131</strain>
    </source>
</reference>
<dbReference type="InterPro" id="IPR020449">
    <property type="entry name" value="Tscrpt_reg_AraC-type_HTH"/>
</dbReference>
<evidence type="ECO:0000259" key="4">
    <source>
        <dbReference type="PROSITE" id="PS01124"/>
    </source>
</evidence>
<dbReference type="AlphaFoldDB" id="A0A551YKU9"/>
<dbReference type="GO" id="GO:0000976">
    <property type="term" value="F:transcription cis-regulatory region binding"/>
    <property type="evidence" value="ECO:0007669"/>
    <property type="project" value="TreeGrafter"/>
</dbReference>
<dbReference type="PANTHER" id="PTHR47894">
    <property type="entry name" value="HTH-TYPE TRANSCRIPTIONAL REGULATOR GADX"/>
    <property type="match status" value="1"/>
</dbReference>
<dbReference type="PROSITE" id="PS01124">
    <property type="entry name" value="HTH_ARAC_FAMILY_2"/>
    <property type="match status" value="1"/>
</dbReference>
<dbReference type="Pfam" id="PF12833">
    <property type="entry name" value="HTH_18"/>
    <property type="match status" value="1"/>
</dbReference>
<comment type="caution">
    <text evidence="5">The sequence shown here is derived from an EMBL/GenBank/DDBJ whole genome shotgun (WGS) entry which is preliminary data.</text>
</comment>
<dbReference type="PANTHER" id="PTHR47894:SF4">
    <property type="entry name" value="HTH-TYPE TRANSCRIPTIONAL REGULATOR GADX"/>
    <property type="match status" value="1"/>
</dbReference>
<evidence type="ECO:0000256" key="1">
    <source>
        <dbReference type="ARBA" id="ARBA00023015"/>
    </source>
</evidence>
<dbReference type="PRINTS" id="PR00032">
    <property type="entry name" value="HTHARAC"/>
</dbReference>
<evidence type="ECO:0000313" key="6">
    <source>
        <dbReference type="Proteomes" id="UP000316443"/>
    </source>
</evidence>
<dbReference type="InterPro" id="IPR032687">
    <property type="entry name" value="AraC-type_N"/>
</dbReference>
<keyword evidence="3" id="KW-0804">Transcription</keyword>
<organism evidence="5 6">
    <name type="scientific">Microcystis aeruginosa Ma_QC_C_20070703_M131</name>
    <dbReference type="NCBI Taxonomy" id="2486263"/>
    <lineage>
        <taxon>Bacteria</taxon>
        <taxon>Bacillati</taxon>
        <taxon>Cyanobacteriota</taxon>
        <taxon>Cyanophyceae</taxon>
        <taxon>Oscillatoriophycideae</taxon>
        <taxon>Chroococcales</taxon>
        <taxon>Microcystaceae</taxon>
        <taxon>Microcystis</taxon>
    </lineage>
</organism>